<dbReference type="Proteomes" id="UP000663834">
    <property type="component" value="Unassembled WGS sequence"/>
</dbReference>
<dbReference type="InterPro" id="IPR016181">
    <property type="entry name" value="Acyl_CoA_acyltransferase"/>
</dbReference>
<evidence type="ECO:0000313" key="14">
    <source>
        <dbReference type="EMBL" id="CAF1363420.1"/>
    </source>
</evidence>
<keyword evidence="1" id="KW-0808">Transferase</keyword>
<comment type="caution">
    <text evidence="17">The sequence shown here is derived from an EMBL/GenBank/DDBJ whole genome shotgun (WGS) entry which is preliminary data.</text>
</comment>
<organism evidence="17 23">
    <name type="scientific">Rotaria magnacalcarata</name>
    <dbReference type="NCBI Taxonomy" id="392030"/>
    <lineage>
        <taxon>Eukaryota</taxon>
        <taxon>Metazoa</taxon>
        <taxon>Spiralia</taxon>
        <taxon>Gnathifera</taxon>
        <taxon>Rotifera</taxon>
        <taxon>Eurotatoria</taxon>
        <taxon>Bdelloidea</taxon>
        <taxon>Philodinida</taxon>
        <taxon>Philodinidae</taxon>
        <taxon>Rotaria</taxon>
    </lineage>
</organism>
<comment type="catalytic activity">
    <reaction evidence="4">
        <text>N-terminal L-methionyl-L-seryl-[protein] + acetyl-CoA = N-terminal N(alpha)-acetyl-L-methionyl-L-seryl-[protein] + CoA + H(+)</text>
        <dbReference type="Rhea" id="RHEA:50568"/>
        <dbReference type="Rhea" id="RHEA-COMP:12728"/>
        <dbReference type="Rhea" id="RHEA-COMP:12729"/>
        <dbReference type="ChEBI" id="CHEBI:15378"/>
        <dbReference type="ChEBI" id="CHEBI:57287"/>
        <dbReference type="ChEBI" id="CHEBI:57288"/>
        <dbReference type="ChEBI" id="CHEBI:133400"/>
        <dbReference type="ChEBI" id="CHEBI:133401"/>
        <dbReference type="EC" id="2.3.1.258"/>
    </reaction>
</comment>
<comment type="catalytic activity">
    <reaction evidence="11">
        <text>N-terminal L-methionyl-L-threonyl-[protein] + acetyl-CoA = N-terminal N(alpha)-acetyl-L-methionyl-L-threonyl-[protein] + CoA + H(+)</text>
        <dbReference type="Rhea" id="RHEA:50576"/>
        <dbReference type="Rhea" id="RHEA-COMP:12732"/>
        <dbReference type="Rhea" id="RHEA-COMP:12733"/>
        <dbReference type="ChEBI" id="CHEBI:15378"/>
        <dbReference type="ChEBI" id="CHEBI:57287"/>
        <dbReference type="ChEBI" id="CHEBI:57288"/>
        <dbReference type="ChEBI" id="CHEBI:133404"/>
        <dbReference type="ChEBI" id="CHEBI:133405"/>
        <dbReference type="EC" id="2.3.1.258"/>
    </reaction>
</comment>
<evidence type="ECO:0000313" key="18">
    <source>
        <dbReference type="EMBL" id="CAF3971504.1"/>
    </source>
</evidence>
<name>A0A816UEQ3_9BILA</name>
<evidence type="ECO:0000256" key="6">
    <source>
        <dbReference type="ARBA" id="ARBA00048490"/>
    </source>
</evidence>
<reference evidence="17" key="1">
    <citation type="submission" date="2021-02" db="EMBL/GenBank/DDBJ databases">
        <authorList>
            <person name="Nowell W R."/>
        </authorList>
    </citation>
    <scope>NUCLEOTIDE SEQUENCE</scope>
</reference>
<evidence type="ECO:0000256" key="7">
    <source>
        <dbReference type="ARBA" id="ARBA00048618"/>
    </source>
</evidence>
<dbReference type="GO" id="GO:0120518">
    <property type="term" value="F:protein N-terminal-methionine acetyltransferase activity"/>
    <property type="evidence" value="ECO:0007669"/>
    <property type="project" value="UniProtKB-EC"/>
</dbReference>
<dbReference type="PROSITE" id="PS51186">
    <property type="entry name" value="GNAT"/>
    <property type="match status" value="1"/>
</dbReference>
<dbReference type="InterPro" id="IPR051556">
    <property type="entry name" value="N-term/lysine_N-AcTrnsfr"/>
</dbReference>
<evidence type="ECO:0000256" key="5">
    <source>
        <dbReference type="ARBA" id="ARBA00048335"/>
    </source>
</evidence>
<evidence type="ECO:0000256" key="9">
    <source>
        <dbReference type="ARBA" id="ARBA00049002"/>
    </source>
</evidence>
<dbReference type="InterPro" id="IPR000182">
    <property type="entry name" value="GNAT_dom"/>
</dbReference>
<comment type="catalytic activity">
    <reaction evidence="8">
        <text>N-terminal L-methionyl-L-valyl-[protein] + acetyl-CoA = N-terminal N(alpha)-acetyl-L-methionyl-L-valyl-[protein] + CoA + H(+)</text>
        <dbReference type="Rhea" id="RHEA:50572"/>
        <dbReference type="Rhea" id="RHEA-COMP:12730"/>
        <dbReference type="Rhea" id="RHEA-COMP:12731"/>
        <dbReference type="ChEBI" id="CHEBI:15378"/>
        <dbReference type="ChEBI" id="CHEBI:57287"/>
        <dbReference type="ChEBI" id="CHEBI:57288"/>
        <dbReference type="ChEBI" id="CHEBI:133402"/>
        <dbReference type="ChEBI" id="CHEBI:133403"/>
        <dbReference type="EC" id="2.3.1.258"/>
    </reaction>
</comment>
<proteinExistence type="predicted"/>
<evidence type="ECO:0000256" key="3">
    <source>
        <dbReference type="ARBA" id="ARBA00039121"/>
    </source>
</evidence>
<evidence type="ECO:0000256" key="2">
    <source>
        <dbReference type="ARBA" id="ARBA00023315"/>
    </source>
</evidence>
<accession>A0A816UEQ3</accession>
<dbReference type="Proteomes" id="UP000663824">
    <property type="component" value="Unassembled WGS sequence"/>
</dbReference>
<evidence type="ECO:0000313" key="19">
    <source>
        <dbReference type="EMBL" id="CAF4049810.1"/>
    </source>
</evidence>
<dbReference type="Pfam" id="PF00583">
    <property type="entry name" value="Acetyltransf_1"/>
    <property type="match status" value="1"/>
</dbReference>
<evidence type="ECO:0000256" key="11">
    <source>
        <dbReference type="ARBA" id="ARBA00049454"/>
    </source>
</evidence>
<evidence type="ECO:0000256" key="8">
    <source>
        <dbReference type="ARBA" id="ARBA00048799"/>
    </source>
</evidence>
<dbReference type="EMBL" id="CAJNRG010008898">
    <property type="protein sequence ID" value="CAF2108191.1"/>
    <property type="molecule type" value="Genomic_DNA"/>
</dbReference>
<dbReference type="Proteomes" id="UP000663842">
    <property type="component" value="Unassembled WGS sequence"/>
</dbReference>
<evidence type="ECO:0000313" key="22">
    <source>
        <dbReference type="Proteomes" id="UP000663866"/>
    </source>
</evidence>
<dbReference type="EMBL" id="CAJOBG010004299">
    <property type="protein sequence ID" value="CAF4104549.1"/>
    <property type="molecule type" value="Genomic_DNA"/>
</dbReference>
<dbReference type="Proteomes" id="UP000663887">
    <property type="component" value="Unassembled WGS sequence"/>
</dbReference>
<dbReference type="Proteomes" id="UP000663866">
    <property type="component" value="Unassembled WGS sequence"/>
</dbReference>
<sequence>MKLLSPSRRIPTFLGSTDISHNLNYPLWQLVDVLLPLFGKYYTYTSLYETIGSANHIWCVYENGKCIGCALITDVGSNRGLYIMLFGIRQSAQGRGIGKRLLESIIIWSSRHEYKFIYLHTEYDNEKAIGMYQKAGFRKQFYQPDCMDQLPQFGSDVVPMVLFLT</sequence>
<dbReference type="EC" id="2.3.1.258" evidence="3"/>
<dbReference type="EMBL" id="CAJOBF010002677">
    <property type="protein sequence ID" value="CAF4049810.1"/>
    <property type="molecule type" value="Genomic_DNA"/>
</dbReference>
<dbReference type="Gene3D" id="3.40.630.30">
    <property type="match status" value="1"/>
</dbReference>
<dbReference type="OrthoDB" id="41532at2759"/>
<evidence type="ECO:0000313" key="23">
    <source>
        <dbReference type="Proteomes" id="UP000663887"/>
    </source>
</evidence>
<dbReference type="Proteomes" id="UP000681720">
    <property type="component" value="Unassembled WGS sequence"/>
</dbReference>
<comment type="catalytic activity">
    <reaction evidence="9">
        <text>N-terminal L-methionyl-L-alanyl-[protein] + acetyl-CoA = N-terminal N(alpha)-acetyl-L-methionyl-L-alanyl-[protein] + CoA + H(+)</text>
        <dbReference type="Rhea" id="RHEA:50564"/>
        <dbReference type="Rhea" id="RHEA-COMP:12726"/>
        <dbReference type="Rhea" id="RHEA-COMP:12727"/>
        <dbReference type="ChEBI" id="CHEBI:15378"/>
        <dbReference type="ChEBI" id="CHEBI:57287"/>
        <dbReference type="ChEBI" id="CHEBI:57288"/>
        <dbReference type="ChEBI" id="CHEBI:133398"/>
        <dbReference type="ChEBI" id="CHEBI:133399"/>
        <dbReference type="EC" id="2.3.1.258"/>
    </reaction>
</comment>
<dbReference type="EMBL" id="CAJOBJ010204645">
    <property type="protein sequence ID" value="CAF4993238.1"/>
    <property type="molecule type" value="Genomic_DNA"/>
</dbReference>
<evidence type="ECO:0000313" key="20">
    <source>
        <dbReference type="EMBL" id="CAF4104549.1"/>
    </source>
</evidence>
<comment type="catalytic activity">
    <reaction evidence="5">
        <text>N-terminal L-methionyl-L-tyrosyl-[protein] + acetyl-CoA = N-terminal N(alpha)-acetyl-L-methionyl-L-tyrosyl-[protein] + CoA + H(+)</text>
        <dbReference type="Rhea" id="RHEA:50532"/>
        <dbReference type="Rhea" id="RHEA-COMP:12717"/>
        <dbReference type="Rhea" id="RHEA-COMP:12718"/>
        <dbReference type="ChEBI" id="CHEBI:15378"/>
        <dbReference type="ChEBI" id="CHEBI:57287"/>
        <dbReference type="ChEBI" id="CHEBI:57288"/>
        <dbReference type="ChEBI" id="CHEBI:133384"/>
        <dbReference type="ChEBI" id="CHEBI:133385"/>
        <dbReference type="EC" id="2.3.1.258"/>
    </reaction>
</comment>
<dbReference type="EMBL" id="CAJNOV010004537">
    <property type="protein sequence ID" value="CAF1179129.1"/>
    <property type="molecule type" value="Genomic_DNA"/>
</dbReference>
<dbReference type="EMBL" id="CAJNRE010009801">
    <property type="protein sequence ID" value="CAF2085610.1"/>
    <property type="molecule type" value="Genomic_DNA"/>
</dbReference>
<comment type="catalytic activity">
    <reaction evidence="6">
        <text>N-terminal L-methionyl-L-phenylalanyl-[protein] + acetyl-CoA = N-terminal N(alpha)-acetyl-L-methionyl-L-phenylalanyl-[protein] + CoA + H(+)</text>
        <dbReference type="Rhea" id="RHEA:50528"/>
        <dbReference type="Rhea" id="RHEA-COMP:12715"/>
        <dbReference type="Rhea" id="RHEA-COMP:12716"/>
        <dbReference type="ChEBI" id="CHEBI:15378"/>
        <dbReference type="ChEBI" id="CHEBI:57287"/>
        <dbReference type="ChEBI" id="CHEBI:57288"/>
        <dbReference type="ChEBI" id="CHEBI:133382"/>
        <dbReference type="ChEBI" id="CHEBI:133383"/>
        <dbReference type="EC" id="2.3.1.258"/>
    </reaction>
</comment>
<keyword evidence="2" id="KW-0012">Acyltransferase</keyword>
<evidence type="ECO:0000259" key="12">
    <source>
        <dbReference type="PROSITE" id="PS51186"/>
    </source>
</evidence>
<gene>
    <name evidence="18" type="ORF">BYL167_LOCUS12105</name>
    <name evidence="13" type="ORF">CJN711_LOCUS10920</name>
    <name evidence="21" type="ORF">GIL414_LOCUS56762</name>
    <name evidence="14" type="ORF">KQP761_LOCUS7843</name>
    <name evidence="15" type="ORF">MBJ925_LOCUS19464</name>
    <name evidence="20" type="ORF">OVN521_LOCUS21074</name>
    <name evidence="19" type="ORF">UXM345_LOCUS19147</name>
    <name evidence="16" type="ORF">WKI299_LOCUS19326</name>
    <name evidence="17" type="ORF">XDN619_LOCUS20192</name>
</gene>
<dbReference type="Proteomes" id="UP000663856">
    <property type="component" value="Unassembled WGS sequence"/>
</dbReference>
<dbReference type="PANTHER" id="PTHR42919:SF8">
    <property type="entry name" value="N-ALPHA-ACETYLTRANSFERASE 50"/>
    <property type="match status" value="1"/>
</dbReference>
<comment type="catalytic activity">
    <reaction evidence="10">
        <text>N-terminal L-methionyl-L-leucyl-[protein] + acetyl-CoA = N-terminal N(alpha)-acetyl-L-methionyl-L-leucyl-[protein] + CoA + H(+)</text>
        <dbReference type="Rhea" id="RHEA:50520"/>
        <dbReference type="Rhea" id="RHEA-COMP:12711"/>
        <dbReference type="Rhea" id="RHEA-COMP:12712"/>
        <dbReference type="ChEBI" id="CHEBI:15378"/>
        <dbReference type="ChEBI" id="CHEBI:57287"/>
        <dbReference type="ChEBI" id="CHEBI:57288"/>
        <dbReference type="ChEBI" id="CHEBI:133377"/>
        <dbReference type="ChEBI" id="CHEBI:133378"/>
        <dbReference type="EC" id="2.3.1.258"/>
    </reaction>
</comment>
<protein>
    <recommendedName>
        <fullName evidence="3">N-terminal methionine N(alpha)-acetyltransferase NatE</fullName>
        <ecNumber evidence="3">2.3.1.258</ecNumber>
    </recommendedName>
</protein>
<keyword evidence="22" id="KW-1185">Reference proteome</keyword>
<dbReference type="PANTHER" id="PTHR42919">
    <property type="entry name" value="N-ALPHA-ACETYLTRANSFERASE"/>
    <property type="match status" value="1"/>
</dbReference>
<dbReference type="EMBL" id="CAJOBH010003926">
    <property type="protein sequence ID" value="CAF3971504.1"/>
    <property type="molecule type" value="Genomic_DNA"/>
</dbReference>
<dbReference type="AlphaFoldDB" id="A0A816UEQ3"/>
<dbReference type="Proteomes" id="UP000663855">
    <property type="component" value="Unassembled WGS sequence"/>
</dbReference>
<dbReference type="Proteomes" id="UP000681967">
    <property type="component" value="Unassembled WGS sequence"/>
</dbReference>
<evidence type="ECO:0000313" key="13">
    <source>
        <dbReference type="EMBL" id="CAF1179129.1"/>
    </source>
</evidence>
<evidence type="ECO:0000256" key="10">
    <source>
        <dbReference type="ARBA" id="ARBA00049103"/>
    </source>
</evidence>
<dbReference type="EMBL" id="CAJNRF010008045">
    <property type="protein sequence ID" value="CAF2096819.1"/>
    <property type="molecule type" value="Genomic_DNA"/>
</dbReference>
<dbReference type="CDD" id="cd04301">
    <property type="entry name" value="NAT_SF"/>
    <property type="match status" value="1"/>
</dbReference>
<evidence type="ECO:0000313" key="16">
    <source>
        <dbReference type="EMBL" id="CAF2096819.1"/>
    </source>
</evidence>
<evidence type="ECO:0000313" key="17">
    <source>
        <dbReference type="EMBL" id="CAF2108191.1"/>
    </source>
</evidence>
<dbReference type="SUPFAM" id="SSF55729">
    <property type="entry name" value="Acyl-CoA N-acyltransferases (Nat)"/>
    <property type="match status" value="1"/>
</dbReference>
<comment type="catalytic activity">
    <reaction evidence="7">
        <text>N-terminal L-methionyl-L-lysyl-[protein] + acetyl-CoA = N-terminal N(alpha)-acetyl-L-methionyl-L-lysyl-[protein] + CoA + H(+)</text>
        <dbReference type="Rhea" id="RHEA:50580"/>
        <dbReference type="Rhea" id="RHEA-COMP:12734"/>
        <dbReference type="Rhea" id="RHEA-COMP:12735"/>
        <dbReference type="ChEBI" id="CHEBI:15378"/>
        <dbReference type="ChEBI" id="CHEBI:57287"/>
        <dbReference type="ChEBI" id="CHEBI:57288"/>
        <dbReference type="ChEBI" id="CHEBI:133406"/>
        <dbReference type="ChEBI" id="CHEBI:133407"/>
        <dbReference type="EC" id="2.3.1.258"/>
    </reaction>
</comment>
<evidence type="ECO:0000256" key="1">
    <source>
        <dbReference type="ARBA" id="ARBA00022679"/>
    </source>
</evidence>
<evidence type="ECO:0000313" key="21">
    <source>
        <dbReference type="EMBL" id="CAF4993238.1"/>
    </source>
</evidence>
<evidence type="ECO:0000256" key="4">
    <source>
        <dbReference type="ARBA" id="ARBA00048251"/>
    </source>
</evidence>
<evidence type="ECO:0000313" key="15">
    <source>
        <dbReference type="EMBL" id="CAF2085610.1"/>
    </source>
</evidence>
<feature type="domain" description="N-acetyltransferase" evidence="12">
    <location>
        <begin position="17"/>
        <end position="165"/>
    </location>
</feature>
<dbReference type="EMBL" id="CAJNOW010002786">
    <property type="protein sequence ID" value="CAF1363420.1"/>
    <property type="molecule type" value="Genomic_DNA"/>
</dbReference>